<keyword evidence="2" id="KW-1185">Reference proteome</keyword>
<sequence>MYFNVLFKLIQFLDEPVIFELRSVDEVSESRLPPLNNDLLATISLLSCCQALARGVSRGRILGHYITIIQMGTFAITAYGYAE</sequence>
<dbReference type="Proteomes" id="UP000499080">
    <property type="component" value="Unassembled WGS sequence"/>
</dbReference>
<proteinExistence type="predicted"/>
<evidence type="ECO:0000313" key="1">
    <source>
        <dbReference type="EMBL" id="GBO06093.1"/>
    </source>
</evidence>
<gene>
    <name evidence="1" type="ORF">AVEN_189996_1</name>
</gene>
<protein>
    <submittedName>
        <fullName evidence="1">Uncharacterized protein</fullName>
    </submittedName>
</protein>
<comment type="caution">
    <text evidence="1">The sequence shown here is derived from an EMBL/GenBank/DDBJ whole genome shotgun (WGS) entry which is preliminary data.</text>
</comment>
<dbReference type="EMBL" id="BGPR01032523">
    <property type="protein sequence ID" value="GBO06093.1"/>
    <property type="molecule type" value="Genomic_DNA"/>
</dbReference>
<organism evidence="1 2">
    <name type="scientific">Araneus ventricosus</name>
    <name type="common">Orbweaver spider</name>
    <name type="synonym">Epeira ventricosa</name>
    <dbReference type="NCBI Taxonomy" id="182803"/>
    <lineage>
        <taxon>Eukaryota</taxon>
        <taxon>Metazoa</taxon>
        <taxon>Ecdysozoa</taxon>
        <taxon>Arthropoda</taxon>
        <taxon>Chelicerata</taxon>
        <taxon>Arachnida</taxon>
        <taxon>Araneae</taxon>
        <taxon>Araneomorphae</taxon>
        <taxon>Entelegynae</taxon>
        <taxon>Araneoidea</taxon>
        <taxon>Araneidae</taxon>
        <taxon>Araneus</taxon>
    </lineage>
</organism>
<evidence type="ECO:0000313" key="2">
    <source>
        <dbReference type="Proteomes" id="UP000499080"/>
    </source>
</evidence>
<reference evidence="1 2" key="1">
    <citation type="journal article" date="2019" name="Sci. Rep.">
        <title>Orb-weaving spider Araneus ventricosus genome elucidates the spidroin gene catalogue.</title>
        <authorList>
            <person name="Kono N."/>
            <person name="Nakamura H."/>
            <person name="Ohtoshi R."/>
            <person name="Moran D.A.P."/>
            <person name="Shinohara A."/>
            <person name="Yoshida Y."/>
            <person name="Fujiwara M."/>
            <person name="Mori M."/>
            <person name="Tomita M."/>
            <person name="Arakawa K."/>
        </authorList>
    </citation>
    <scope>NUCLEOTIDE SEQUENCE [LARGE SCALE GENOMIC DNA]</scope>
</reference>
<accession>A0A4Y2U0Q1</accession>
<name>A0A4Y2U0Q1_ARAVE</name>
<dbReference type="AlphaFoldDB" id="A0A4Y2U0Q1"/>